<proteinExistence type="predicted"/>
<comment type="caution">
    <text evidence="4">The sequence shown here is derived from an EMBL/GenBank/DDBJ whole genome shotgun (WGS) entry which is preliminary data.</text>
</comment>
<reference evidence="4" key="1">
    <citation type="submission" date="2023-06" db="EMBL/GenBank/DDBJ databases">
        <title>Genome-scale phylogeny and comparative genomics of the fungal order Sordariales.</title>
        <authorList>
            <consortium name="Lawrence Berkeley National Laboratory"/>
            <person name="Hensen N."/>
            <person name="Bonometti L."/>
            <person name="Westerberg I."/>
            <person name="Brannstrom I.O."/>
            <person name="Guillou S."/>
            <person name="Cros-Aarteil S."/>
            <person name="Calhoun S."/>
            <person name="Haridas S."/>
            <person name="Kuo A."/>
            <person name="Mondo S."/>
            <person name="Pangilinan J."/>
            <person name="Riley R."/>
            <person name="Labutti K."/>
            <person name="Andreopoulos B."/>
            <person name="Lipzen A."/>
            <person name="Chen C."/>
            <person name="Yanf M."/>
            <person name="Daum C."/>
            <person name="Ng V."/>
            <person name="Clum A."/>
            <person name="Steindorff A."/>
            <person name="Ohm R."/>
            <person name="Martin F."/>
            <person name="Silar P."/>
            <person name="Natvig D."/>
            <person name="Lalanne C."/>
            <person name="Gautier V."/>
            <person name="Ament-Velasquez S.L."/>
            <person name="Kruys A."/>
            <person name="Hutchinson M.I."/>
            <person name="Powell A.J."/>
            <person name="Barry K."/>
            <person name="Miller A.N."/>
            <person name="Grigoriev I.V."/>
            <person name="Debuchy R."/>
            <person name="Gladieux P."/>
            <person name="Thoren M.H."/>
            <person name="Johannesson H."/>
        </authorList>
    </citation>
    <scope>NUCLEOTIDE SEQUENCE</scope>
    <source>
        <strain evidence="4">8032-3</strain>
    </source>
</reference>
<evidence type="ECO:0000259" key="3">
    <source>
        <dbReference type="Pfam" id="PF11817"/>
    </source>
</evidence>
<accession>A0AAJ0C2S5</accession>
<dbReference type="PANTHER" id="PTHR14374:SF0">
    <property type="entry name" value="TRAFFICKING PROTEIN PARTICLE COMPLEX SUBUNIT 11"/>
    <property type="match status" value="1"/>
</dbReference>
<evidence type="ECO:0000259" key="2">
    <source>
        <dbReference type="Pfam" id="PF07919"/>
    </source>
</evidence>
<gene>
    <name evidence="4" type="ORF">QBC33DRAFT_52148</name>
</gene>
<organism evidence="4 5">
    <name type="scientific">Phialemonium atrogriseum</name>
    <dbReference type="NCBI Taxonomy" id="1093897"/>
    <lineage>
        <taxon>Eukaryota</taxon>
        <taxon>Fungi</taxon>
        <taxon>Dikarya</taxon>
        <taxon>Ascomycota</taxon>
        <taxon>Pezizomycotina</taxon>
        <taxon>Sordariomycetes</taxon>
        <taxon>Sordariomycetidae</taxon>
        <taxon>Cephalothecales</taxon>
        <taxon>Cephalothecaceae</taxon>
        <taxon>Phialemonium</taxon>
    </lineage>
</organism>
<dbReference type="InterPro" id="IPR021773">
    <property type="entry name" value="TPC11"/>
</dbReference>
<dbReference type="GeneID" id="85309653"/>
<dbReference type="Pfam" id="PF07919">
    <property type="entry name" value="Gryzun"/>
    <property type="match status" value="1"/>
</dbReference>
<keyword evidence="5" id="KW-1185">Reference proteome</keyword>
<dbReference type="Pfam" id="PF11817">
    <property type="entry name" value="Foie-gras_1"/>
    <property type="match status" value="1"/>
</dbReference>
<feature type="domain" description="Gryzun putative trafficking through Golgi" evidence="2">
    <location>
        <begin position="561"/>
        <end position="1144"/>
    </location>
</feature>
<feature type="domain" description="Trafficking protein particle complex subunit 11" evidence="3">
    <location>
        <begin position="263"/>
        <end position="534"/>
    </location>
</feature>
<evidence type="ECO:0000313" key="5">
    <source>
        <dbReference type="Proteomes" id="UP001244011"/>
    </source>
</evidence>
<dbReference type="InterPro" id="IPR012880">
    <property type="entry name" value="Gryzun"/>
</dbReference>
<dbReference type="Proteomes" id="UP001244011">
    <property type="component" value="Unassembled WGS sequence"/>
</dbReference>
<dbReference type="EMBL" id="MU839007">
    <property type="protein sequence ID" value="KAK1767647.1"/>
    <property type="molecule type" value="Genomic_DNA"/>
</dbReference>
<protein>
    <submittedName>
        <fullName evidence="4">Gryzun, putative trafficking through golgi-domain-containing protein</fullName>
    </submittedName>
</protein>
<sequence>MRHGFRSFDHRVQTLLLPPRRVALPENLENLEPPQTPPILHSPFSPLSPVSPLYPDGVINARWLQKHQELVPSILLCFYSLSSDPSVATLHDNKIKVDINNIRNGLSQSGYRTRLAVVVLSDQGTPSVEGLQERLDSIRKGCGVDTKAFFFVPPQETQEDLERIAENTLATIYSHAVDYYLDLTRHARKKKSRGVVPQPTIPPTSGTSQTLSLPGWNVRYDFKAAVFAEYRQDMDIALRSYEQAYENLLGSELLEIIPSWSPRWNEARSLADVISIRCIRCLLWNGKPTGAVRRWQYHRDRIASIVDRRGRGTKNYGWQAWEARWAMVMANLIDKTGIQDQTPSTLGLYLQPEKSVMAERLQPWELLHHTGYWYRLSAKHLYGRRAYAYAMPEDDRRPPSSSPASYVASKAFTYDTYMCPDPHEEYPLDGMGAAGVDHSRLILDCLMRARSEFRTRQQLRLCAELSLECARELASGKRWLETVELLEPLWRDMSFRAEGWLNVAEDLSWCLRTAASHADKAGLVVAIDWELMNRRFTRRPKWHYDIGKSLQGLTATPNLAIKIDDSVVLSFLSASFIFRNEEGKAGETAHVQLSITSNARQESVPVGLSRLEIDFAGTIKTVVLQHEDSAAQHKHGNVTMSSVSLQESTEGTDSDRGDADGVSGLVGSANLSLLPGHTSVFNMEIPLREPGEASAISTRMFVSCEDFDLEHATTFRESSAAHVWFLSPSSRKRVSRTNARSIRILPRPPKMEIRQLSLKDEYYTNEAIELRFELVNAENEKASAKLDVALFGDEPPSFSLQLDGHDSKDTASREAEESKVVATPVGTIQTSSSVLTTLQIQPIDQPTRYELALRVTYHLTSDLATTIIQTAVFQLNIVNPFEANYDLLPRLHPDPWPSLFDYEGIQDISGEDNTAIAPKGLSQAWCLITRYASFASEGLKVTGLDLSIHAPPNVRCFTTKKDHVPDGGRQVRPKTIEEAAFNIVAQKNSLDDRGVASLDVSFIIKWTRLGAESTAAVNTTVLPVPRLNVLGPEPRVLASVSYLKEPHHLVVLEVVIENPSNHFLTFGLTMEPSDEFAFSGAKQTTLHLLPVSRRSETYRLLPLVRGAWIKPGLVVRDKYFQKVLRVIPTEGMKLDKDGFSLWVPPEDSE</sequence>
<feature type="region of interest" description="Disordered" evidence="1">
    <location>
        <begin position="633"/>
        <end position="657"/>
    </location>
</feature>
<evidence type="ECO:0000256" key="1">
    <source>
        <dbReference type="SAM" id="MobiDB-lite"/>
    </source>
</evidence>
<evidence type="ECO:0000313" key="4">
    <source>
        <dbReference type="EMBL" id="KAK1767647.1"/>
    </source>
</evidence>
<dbReference type="AlphaFoldDB" id="A0AAJ0C2S5"/>
<name>A0AAJ0C2S5_9PEZI</name>
<dbReference type="RefSeq" id="XP_060283860.1">
    <property type="nucleotide sequence ID" value="XM_060426466.1"/>
</dbReference>
<dbReference type="PANTHER" id="PTHR14374">
    <property type="entry name" value="FOIE GRAS"/>
    <property type="match status" value="1"/>
</dbReference>
<feature type="compositionally biased region" description="Polar residues" evidence="1">
    <location>
        <begin position="638"/>
        <end position="651"/>
    </location>
</feature>